<feature type="signal peptide" evidence="6">
    <location>
        <begin position="1"/>
        <end position="20"/>
    </location>
</feature>
<dbReference type="Pfam" id="PF03330">
    <property type="entry name" value="DPBB_1"/>
    <property type="match status" value="1"/>
</dbReference>
<dbReference type="InterPro" id="IPR036908">
    <property type="entry name" value="RlpA-like_sf"/>
</dbReference>
<feature type="compositionally biased region" description="Basic and acidic residues" evidence="5">
    <location>
        <begin position="208"/>
        <end position="230"/>
    </location>
</feature>
<sequence length="230" mass="24465">MKGGRLAQSAALVLAAATLAACTTPPKPSEPASEVPGTGLRPLARQPALPPGAPPRSQVPSVRYDLAVSGLGEDDGVPGDPGSREIFERGGASWYGIQFHQRKTANGERFNMMAMTAAHKTLPFNTRVCVRSLVNGKEVMVRINDRGPYAAGRIIDLSQAAAESLGMLGMGIKQVALSIMDRNGMRCGDAALDPDVFDAPLPEAAVAKPERESTSRRARAVREVPPRMRR</sequence>
<evidence type="ECO:0000256" key="1">
    <source>
        <dbReference type="ARBA" id="ARBA00023239"/>
    </source>
</evidence>
<feature type="domain" description="RlpA-like protein double-psi beta-barrel" evidence="7">
    <location>
        <begin position="89"/>
        <end position="175"/>
    </location>
</feature>
<name>A0ABP8I7N7_9BURK</name>
<protein>
    <recommendedName>
        <fullName evidence="3">Endolytic peptidoglycan transglycosylase RlpA</fullName>
        <ecNumber evidence="3">4.2.2.-</ecNumber>
    </recommendedName>
</protein>
<feature type="region of interest" description="Disordered" evidence="5">
    <location>
        <begin position="22"/>
        <end position="60"/>
    </location>
</feature>
<dbReference type="Gene3D" id="2.40.40.10">
    <property type="entry name" value="RlpA-like domain"/>
    <property type="match status" value="1"/>
</dbReference>
<evidence type="ECO:0000256" key="4">
    <source>
        <dbReference type="RuleBase" id="RU003495"/>
    </source>
</evidence>
<dbReference type="HAMAP" id="MF_02071">
    <property type="entry name" value="RlpA"/>
    <property type="match status" value="1"/>
</dbReference>
<organism evidence="8 9">
    <name type="scientific">Variovorax defluvii</name>
    <dbReference type="NCBI Taxonomy" id="913761"/>
    <lineage>
        <taxon>Bacteria</taxon>
        <taxon>Pseudomonadati</taxon>
        <taxon>Pseudomonadota</taxon>
        <taxon>Betaproteobacteria</taxon>
        <taxon>Burkholderiales</taxon>
        <taxon>Comamonadaceae</taxon>
        <taxon>Variovorax</taxon>
    </lineage>
</organism>
<dbReference type="PANTHER" id="PTHR34183:SF1">
    <property type="entry name" value="ENDOLYTIC PEPTIDOGLYCAN TRANSGLYCOSYLASE RLPA"/>
    <property type="match status" value="1"/>
</dbReference>
<comment type="function">
    <text evidence="3">Lytic transglycosylase with a strong preference for naked glycan strands that lack stem peptides.</text>
</comment>
<dbReference type="InterPro" id="IPR012997">
    <property type="entry name" value="RplA"/>
</dbReference>
<dbReference type="EC" id="4.2.2.-" evidence="3"/>
<dbReference type="InterPro" id="IPR034718">
    <property type="entry name" value="RlpA"/>
</dbReference>
<accession>A0ABP8I7N7</accession>
<evidence type="ECO:0000256" key="3">
    <source>
        <dbReference type="HAMAP-Rule" id="MF_02071"/>
    </source>
</evidence>
<feature type="chain" id="PRO_5045831700" description="Endolytic peptidoglycan transglycosylase RlpA" evidence="6">
    <location>
        <begin position="21"/>
        <end position="230"/>
    </location>
</feature>
<keyword evidence="3" id="KW-1003">Cell membrane</keyword>
<evidence type="ECO:0000256" key="6">
    <source>
        <dbReference type="SAM" id="SignalP"/>
    </source>
</evidence>
<dbReference type="PROSITE" id="PS51257">
    <property type="entry name" value="PROKAR_LIPOPROTEIN"/>
    <property type="match status" value="1"/>
</dbReference>
<dbReference type="Proteomes" id="UP001500975">
    <property type="component" value="Unassembled WGS sequence"/>
</dbReference>
<evidence type="ECO:0000313" key="8">
    <source>
        <dbReference type="EMBL" id="GAA4353094.1"/>
    </source>
</evidence>
<keyword evidence="6" id="KW-0732">Signal</keyword>
<dbReference type="InterPro" id="IPR009009">
    <property type="entry name" value="RlpA-like_DPBB"/>
</dbReference>
<dbReference type="SUPFAM" id="SSF50685">
    <property type="entry name" value="Barwin-like endoglucanases"/>
    <property type="match status" value="1"/>
</dbReference>
<evidence type="ECO:0000256" key="2">
    <source>
        <dbReference type="ARBA" id="ARBA00023316"/>
    </source>
</evidence>
<gene>
    <name evidence="3" type="primary">rlpA</name>
    <name evidence="8" type="ORF">GCM10023165_43080</name>
</gene>
<keyword evidence="1 3" id="KW-0456">Lyase</keyword>
<evidence type="ECO:0000259" key="7">
    <source>
        <dbReference type="Pfam" id="PF03330"/>
    </source>
</evidence>
<dbReference type="RefSeq" id="WP_345540505.1">
    <property type="nucleotide sequence ID" value="NZ_BAABGJ010000076.1"/>
</dbReference>
<keyword evidence="3" id="KW-0472">Membrane</keyword>
<comment type="subcellular location">
    <subcellularLocation>
        <location evidence="3">Cell membrane</location>
        <topology evidence="3">Lipid-anchor</topology>
    </subcellularLocation>
</comment>
<keyword evidence="9" id="KW-1185">Reference proteome</keyword>
<comment type="caution">
    <text evidence="8">The sequence shown here is derived from an EMBL/GenBank/DDBJ whole genome shotgun (WGS) entry which is preliminary data.</text>
</comment>
<dbReference type="PANTHER" id="PTHR34183">
    <property type="entry name" value="ENDOLYTIC PEPTIDOGLYCAN TRANSGLYCOSYLASE RLPA"/>
    <property type="match status" value="1"/>
</dbReference>
<evidence type="ECO:0000256" key="5">
    <source>
        <dbReference type="SAM" id="MobiDB-lite"/>
    </source>
</evidence>
<keyword evidence="2 3" id="KW-0961">Cell wall biogenesis/degradation</keyword>
<dbReference type="NCBIfam" id="TIGR00413">
    <property type="entry name" value="rlpA"/>
    <property type="match status" value="1"/>
</dbReference>
<feature type="region of interest" description="Disordered" evidence="5">
    <location>
        <begin position="206"/>
        <end position="230"/>
    </location>
</feature>
<comment type="similarity">
    <text evidence="3 4">Belongs to the RlpA family.</text>
</comment>
<keyword evidence="3" id="KW-0564">Palmitate</keyword>
<reference evidence="9" key="1">
    <citation type="journal article" date="2019" name="Int. J. Syst. Evol. Microbiol.">
        <title>The Global Catalogue of Microorganisms (GCM) 10K type strain sequencing project: providing services to taxonomists for standard genome sequencing and annotation.</title>
        <authorList>
            <consortium name="The Broad Institute Genomics Platform"/>
            <consortium name="The Broad Institute Genome Sequencing Center for Infectious Disease"/>
            <person name="Wu L."/>
            <person name="Ma J."/>
        </authorList>
    </citation>
    <scope>NUCLEOTIDE SEQUENCE [LARGE SCALE GENOMIC DNA]</scope>
    <source>
        <strain evidence="9">JCM 17804</strain>
    </source>
</reference>
<evidence type="ECO:0000313" key="9">
    <source>
        <dbReference type="Proteomes" id="UP001500975"/>
    </source>
</evidence>
<keyword evidence="3" id="KW-0449">Lipoprotein</keyword>
<dbReference type="EMBL" id="BAABGJ010000076">
    <property type="protein sequence ID" value="GAA4353094.1"/>
    <property type="molecule type" value="Genomic_DNA"/>
</dbReference>
<dbReference type="CDD" id="cd22268">
    <property type="entry name" value="DPBB_RlpA-like"/>
    <property type="match status" value="1"/>
</dbReference>
<proteinExistence type="inferred from homology"/>